<dbReference type="EMBL" id="JAUQSY010000004">
    <property type="protein sequence ID" value="MDO7874641.1"/>
    <property type="molecule type" value="Genomic_DNA"/>
</dbReference>
<dbReference type="Gene3D" id="1.20.1260.10">
    <property type="match status" value="1"/>
</dbReference>
<keyword evidence="2" id="KW-1185">Reference proteome</keyword>
<dbReference type="SUPFAM" id="SSF47240">
    <property type="entry name" value="Ferritin-like"/>
    <property type="match status" value="1"/>
</dbReference>
<evidence type="ECO:0000313" key="2">
    <source>
        <dbReference type="Proteomes" id="UP001176429"/>
    </source>
</evidence>
<protein>
    <submittedName>
        <fullName evidence="1">Ferritin-like domain-containing protein</fullName>
    </submittedName>
</protein>
<sequence>MNILSILDQLSSPNSTTAAPRRHVLHQLGAAGARLVAAGLPIVLATSPAQARPSATALDAVLLLLKLEELQVAFYTQAASAAALAAYQADITTIQAHQRGHLTFLRQFLTNAGVAVPATPTFDFSGQRGNTANPVLFADVFTSPANFLQLAQQLEDAAAGIYLSQAAVFTERPTIMALYRMQSVEARHAARIRSLRQTLLGTAGRAKSWPSRADTAPSALIRVPAVPATTPASTTSIYSFENNETQLVGGSRIVPYATLLADASKLVQSNSLAEAFDELLPAAQATALLNIFG</sequence>
<dbReference type="Proteomes" id="UP001176429">
    <property type="component" value="Unassembled WGS sequence"/>
</dbReference>
<evidence type="ECO:0000313" key="1">
    <source>
        <dbReference type="EMBL" id="MDO7874641.1"/>
    </source>
</evidence>
<name>A0ABT9B8N8_9BACT</name>
<dbReference type="InterPro" id="IPR012347">
    <property type="entry name" value="Ferritin-like"/>
</dbReference>
<dbReference type="Pfam" id="PF13668">
    <property type="entry name" value="Ferritin_2"/>
    <property type="match status" value="1"/>
</dbReference>
<dbReference type="InterPro" id="IPR009078">
    <property type="entry name" value="Ferritin-like_SF"/>
</dbReference>
<accession>A0ABT9B8N8</accession>
<comment type="caution">
    <text evidence="1">The sequence shown here is derived from an EMBL/GenBank/DDBJ whole genome shotgun (WGS) entry which is preliminary data.</text>
</comment>
<proteinExistence type="predicted"/>
<dbReference type="RefSeq" id="WP_305005953.1">
    <property type="nucleotide sequence ID" value="NZ_JAUQSY010000004.1"/>
</dbReference>
<reference evidence="1" key="1">
    <citation type="submission" date="2023-07" db="EMBL/GenBank/DDBJ databases">
        <authorList>
            <person name="Kim M.K."/>
        </authorList>
    </citation>
    <scope>NUCLEOTIDE SEQUENCE</scope>
    <source>
        <strain evidence="1">ASUV-10-1</strain>
    </source>
</reference>
<organism evidence="1 2">
    <name type="scientific">Hymenobacter aranciens</name>
    <dbReference type="NCBI Taxonomy" id="3063996"/>
    <lineage>
        <taxon>Bacteria</taxon>
        <taxon>Pseudomonadati</taxon>
        <taxon>Bacteroidota</taxon>
        <taxon>Cytophagia</taxon>
        <taxon>Cytophagales</taxon>
        <taxon>Hymenobacteraceae</taxon>
        <taxon>Hymenobacter</taxon>
    </lineage>
</organism>
<gene>
    <name evidence="1" type="ORF">Q5H93_07845</name>
</gene>